<evidence type="ECO:0000313" key="8">
    <source>
        <dbReference type="Proteomes" id="UP000282529"/>
    </source>
</evidence>
<feature type="domain" description="HTH crp-type" evidence="6">
    <location>
        <begin position="149"/>
        <end position="221"/>
    </location>
</feature>
<dbReference type="Pfam" id="PF13545">
    <property type="entry name" value="HTH_Crp_2"/>
    <property type="match status" value="1"/>
</dbReference>
<dbReference type="EMBL" id="RQPI01000001">
    <property type="protein sequence ID" value="RQW13460.1"/>
    <property type="molecule type" value="Genomic_DNA"/>
</dbReference>
<protein>
    <submittedName>
        <fullName evidence="7">Crp/Fnr family transcriptional regulator</fullName>
    </submittedName>
</protein>
<keyword evidence="8" id="KW-1185">Reference proteome</keyword>
<dbReference type="Pfam" id="PF00027">
    <property type="entry name" value="cNMP_binding"/>
    <property type="match status" value="1"/>
</dbReference>
<dbReference type="RefSeq" id="WP_124694102.1">
    <property type="nucleotide sequence ID" value="NZ_JBHUFE010000016.1"/>
</dbReference>
<dbReference type="InterPro" id="IPR012318">
    <property type="entry name" value="HTH_CRP"/>
</dbReference>
<dbReference type="CDD" id="cd00038">
    <property type="entry name" value="CAP_ED"/>
    <property type="match status" value="1"/>
</dbReference>
<keyword evidence="4" id="KW-0804">Transcription</keyword>
<dbReference type="PROSITE" id="PS51063">
    <property type="entry name" value="HTH_CRP_2"/>
    <property type="match status" value="1"/>
</dbReference>
<feature type="domain" description="Cyclic nucleotide-binding" evidence="5">
    <location>
        <begin position="27"/>
        <end position="135"/>
    </location>
</feature>
<dbReference type="InterPro" id="IPR018490">
    <property type="entry name" value="cNMP-bd_dom_sf"/>
</dbReference>
<evidence type="ECO:0000259" key="6">
    <source>
        <dbReference type="PROSITE" id="PS51063"/>
    </source>
</evidence>
<evidence type="ECO:0000256" key="1">
    <source>
        <dbReference type="ARBA" id="ARBA00023015"/>
    </source>
</evidence>
<dbReference type="InterPro" id="IPR036390">
    <property type="entry name" value="WH_DNA-bd_sf"/>
</dbReference>
<evidence type="ECO:0000256" key="2">
    <source>
        <dbReference type="ARBA" id="ARBA00023125"/>
    </source>
</evidence>
<evidence type="ECO:0000313" key="7">
    <source>
        <dbReference type="EMBL" id="RQW13460.1"/>
    </source>
</evidence>
<dbReference type="Gene3D" id="1.10.10.10">
    <property type="entry name" value="Winged helix-like DNA-binding domain superfamily/Winged helix DNA-binding domain"/>
    <property type="match status" value="1"/>
</dbReference>
<keyword evidence="1" id="KW-0805">Transcription regulation</keyword>
<accession>A0A3N9PD74</accession>
<dbReference type="OrthoDB" id="581021at2"/>
<organism evidence="7 8">
    <name type="scientific">Paenibacillus rhizophilus</name>
    <dbReference type="NCBI Taxonomy" id="1850366"/>
    <lineage>
        <taxon>Bacteria</taxon>
        <taxon>Bacillati</taxon>
        <taxon>Bacillota</taxon>
        <taxon>Bacilli</taxon>
        <taxon>Bacillales</taxon>
        <taxon>Paenibacillaceae</taxon>
        <taxon>Paenibacillus</taxon>
    </lineage>
</organism>
<sequence>MKEVTDREQLHSFLRTHQLETVFNEPLMPHLSLYRFDQGEWICSQGEPSEVLYVLVKGKIKVYTTSAEGKTLILSFKTPLEVIGDIEYIQEIPIINTVEAVSPVHMIGIPYRFLKKYAADYAPLLNFLLDVITRKFYMKSNFLSFNILHPVEVRLASYLLSVTYDESADAGFQGQLSTFSLTDVANWIGTSYRHLNRVITKLSAEGLIERSNGFIVVKDKEGLSALADQNIYE</sequence>
<dbReference type="PANTHER" id="PTHR24567:SF26">
    <property type="entry name" value="REGULATORY PROTEIN YEIL"/>
    <property type="match status" value="1"/>
</dbReference>
<dbReference type="AlphaFoldDB" id="A0A3N9PD74"/>
<evidence type="ECO:0000256" key="3">
    <source>
        <dbReference type="ARBA" id="ARBA00023159"/>
    </source>
</evidence>
<dbReference type="InterPro" id="IPR014710">
    <property type="entry name" value="RmlC-like_jellyroll"/>
</dbReference>
<gene>
    <name evidence="7" type="ORF">EH198_03285</name>
</gene>
<dbReference type="InterPro" id="IPR050397">
    <property type="entry name" value="Env_Response_Regulators"/>
</dbReference>
<dbReference type="InterPro" id="IPR036388">
    <property type="entry name" value="WH-like_DNA-bd_sf"/>
</dbReference>
<dbReference type="GO" id="GO:0003677">
    <property type="term" value="F:DNA binding"/>
    <property type="evidence" value="ECO:0007669"/>
    <property type="project" value="UniProtKB-KW"/>
</dbReference>
<comment type="caution">
    <text evidence="7">The sequence shown here is derived from an EMBL/GenBank/DDBJ whole genome shotgun (WGS) entry which is preliminary data.</text>
</comment>
<evidence type="ECO:0000256" key="4">
    <source>
        <dbReference type="ARBA" id="ARBA00023163"/>
    </source>
</evidence>
<keyword evidence="3" id="KW-0010">Activator</keyword>
<dbReference type="SUPFAM" id="SSF51206">
    <property type="entry name" value="cAMP-binding domain-like"/>
    <property type="match status" value="1"/>
</dbReference>
<dbReference type="GO" id="GO:0003700">
    <property type="term" value="F:DNA-binding transcription factor activity"/>
    <property type="evidence" value="ECO:0007669"/>
    <property type="project" value="TreeGrafter"/>
</dbReference>
<dbReference type="SUPFAM" id="SSF46785">
    <property type="entry name" value="Winged helix' DNA-binding domain"/>
    <property type="match status" value="1"/>
</dbReference>
<reference evidence="7 8" key="1">
    <citation type="submission" date="2018-11" db="EMBL/GenBank/DDBJ databases">
        <title>Genome sequence of strain 7197.</title>
        <authorList>
            <person name="Gao J."/>
            <person name="Sun J."/>
        </authorList>
    </citation>
    <scope>NUCLEOTIDE SEQUENCE [LARGE SCALE GENOMIC DNA]</scope>
    <source>
        <strain evidence="7 8">7197</strain>
    </source>
</reference>
<dbReference type="Gene3D" id="2.60.120.10">
    <property type="entry name" value="Jelly Rolls"/>
    <property type="match status" value="1"/>
</dbReference>
<dbReference type="PROSITE" id="PS50042">
    <property type="entry name" value="CNMP_BINDING_3"/>
    <property type="match status" value="1"/>
</dbReference>
<dbReference type="GO" id="GO:0005829">
    <property type="term" value="C:cytosol"/>
    <property type="evidence" value="ECO:0007669"/>
    <property type="project" value="TreeGrafter"/>
</dbReference>
<dbReference type="Proteomes" id="UP000282529">
    <property type="component" value="Unassembled WGS sequence"/>
</dbReference>
<evidence type="ECO:0000259" key="5">
    <source>
        <dbReference type="PROSITE" id="PS50042"/>
    </source>
</evidence>
<dbReference type="SMART" id="SM00100">
    <property type="entry name" value="cNMP"/>
    <property type="match status" value="1"/>
</dbReference>
<proteinExistence type="predicted"/>
<dbReference type="InterPro" id="IPR000595">
    <property type="entry name" value="cNMP-bd_dom"/>
</dbReference>
<name>A0A3N9PD74_9BACL</name>
<dbReference type="PANTHER" id="PTHR24567">
    <property type="entry name" value="CRP FAMILY TRANSCRIPTIONAL REGULATORY PROTEIN"/>
    <property type="match status" value="1"/>
</dbReference>
<keyword evidence="2" id="KW-0238">DNA-binding</keyword>